<evidence type="ECO:0000256" key="1">
    <source>
        <dbReference type="ARBA" id="ARBA00010086"/>
    </source>
</evidence>
<gene>
    <name evidence="6" type="ORF">BU16DRAFT_529640</name>
</gene>
<dbReference type="GO" id="GO:0030735">
    <property type="term" value="F:carnosine N-methyltransferase activity"/>
    <property type="evidence" value="ECO:0007669"/>
    <property type="project" value="UniProtKB-EC"/>
</dbReference>
<dbReference type="GO" id="GO:0032259">
    <property type="term" value="P:methylation"/>
    <property type="evidence" value="ECO:0007669"/>
    <property type="project" value="UniProtKB-KW"/>
</dbReference>
<dbReference type="EMBL" id="MU004194">
    <property type="protein sequence ID" value="KAF2492293.1"/>
    <property type="molecule type" value="Genomic_DNA"/>
</dbReference>
<evidence type="ECO:0000256" key="4">
    <source>
        <dbReference type="ARBA" id="ARBA00022679"/>
    </source>
</evidence>
<dbReference type="EC" id="2.1.1.22" evidence="2"/>
<sequence>MAAAGEWRGEYDPLEDPEEQRHILSILDSFRSYRRLAHHHGTHTRRQAFYALPSAHWTLLAAPPFNILSSLDRLDTLVDANADLADAIFITGFRAFVSPHLPPSLIASIISSKRLDASDDLGICSALLDELGAKATPTDCDKARSCINQFYRDWSAAGSVERAACFGPVISTLVAEFSTPANPDLNAVQVLVPGAGLARLVFDLVRAGFAVEGNEISYHELMASSLVLNHTTRAGEFTIAPFALGGSNHRSREDQMQTFPVPDVLPRAVLADGGSGSRVHASERMSMCSGDFCVLYGPGEDGRGGAEGEKGRFDAVATVFFIDTAPNVIRYIEAVRHCLKEGGVWVNLGPLLWHHVAKGTSENQEGGKERDMDRGVAEPGAVELTDEEVVKLVEHFGFKVERHETGMVESGYMQNPRSMLVNTYRPSFWVARKVSDA</sequence>
<dbReference type="AlphaFoldDB" id="A0A6A6QKT4"/>
<dbReference type="InterPro" id="IPR029063">
    <property type="entry name" value="SAM-dependent_MTases_sf"/>
</dbReference>
<reference evidence="6" key="1">
    <citation type="journal article" date="2020" name="Stud. Mycol.">
        <title>101 Dothideomycetes genomes: a test case for predicting lifestyles and emergence of pathogens.</title>
        <authorList>
            <person name="Haridas S."/>
            <person name="Albert R."/>
            <person name="Binder M."/>
            <person name="Bloem J."/>
            <person name="Labutti K."/>
            <person name="Salamov A."/>
            <person name="Andreopoulos B."/>
            <person name="Baker S."/>
            <person name="Barry K."/>
            <person name="Bills G."/>
            <person name="Bluhm B."/>
            <person name="Cannon C."/>
            <person name="Castanera R."/>
            <person name="Culley D."/>
            <person name="Daum C."/>
            <person name="Ezra D."/>
            <person name="Gonzalez J."/>
            <person name="Henrissat B."/>
            <person name="Kuo A."/>
            <person name="Liang C."/>
            <person name="Lipzen A."/>
            <person name="Lutzoni F."/>
            <person name="Magnuson J."/>
            <person name="Mondo S."/>
            <person name="Nolan M."/>
            <person name="Ohm R."/>
            <person name="Pangilinan J."/>
            <person name="Park H.-J."/>
            <person name="Ramirez L."/>
            <person name="Alfaro M."/>
            <person name="Sun H."/>
            <person name="Tritt A."/>
            <person name="Yoshinaga Y."/>
            <person name="Zwiers L.-H."/>
            <person name="Turgeon B."/>
            <person name="Goodwin S."/>
            <person name="Spatafora J."/>
            <person name="Crous P."/>
            <person name="Grigoriev I."/>
        </authorList>
    </citation>
    <scope>NUCLEOTIDE SEQUENCE</scope>
    <source>
        <strain evidence="6">CBS 269.34</strain>
    </source>
</reference>
<proteinExistence type="inferred from homology"/>
<name>A0A6A6QKT4_9PEZI</name>
<dbReference type="OrthoDB" id="978at2759"/>
<accession>A0A6A6QKT4</accession>
<dbReference type="Pfam" id="PF07942">
    <property type="entry name" value="CARME"/>
    <property type="match status" value="1"/>
</dbReference>
<dbReference type="PANTHER" id="PTHR12303:SF6">
    <property type="entry name" value="CARNOSINE N-METHYLTRANSFERASE"/>
    <property type="match status" value="1"/>
</dbReference>
<evidence type="ECO:0000256" key="3">
    <source>
        <dbReference type="ARBA" id="ARBA00022603"/>
    </source>
</evidence>
<evidence type="ECO:0000313" key="6">
    <source>
        <dbReference type="EMBL" id="KAF2492293.1"/>
    </source>
</evidence>
<dbReference type="SUPFAM" id="SSF53335">
    <property type="entry name" value="S-adenosyl-L-methionine-dependent methyltransferases"/>
    <property type="match status" value="1"/>
</dbReference>
<evidence type="ECO:0000256" key="5">
    <source>
        <dbReference type="ARBA" id="ARBA00022691"/>
    </source>
</evidence>
<keyword evidence="4" id="KW-0808">Transferase</keyword>
<dbReference type="Proteomes" id="UP000799750">
    <property type="component" value="Unassembled WGS sequence"/>
</dbReference>
<dbReference type="SMART" id="SM01296">
    <property type="entry name" value="N2227"/>
    <property type="match status" value="1"/>
</dbReference>
<keyword evidence="3" id="KW-0489">Methyltransferase</keyword>
<evidence type="ECO:0000256" key="2">
    <source>
        <dbReference type="ARBA" id="ARBA00012003"/>
    </source>
</evidence>
<dbReference type="PANTHER" id="PTHR12303">
    <property type="entry name" value="CARNOSINE N-METHYLTRANSFERASE"/>
    <property type="match status" value="1"/>
</dbReference>
<dbReference type="Gene3D" id="3.40.50.150">
    <property type="entry name" value="Vaccinia Virus protein VP39"/>
    <property type="match status" value="1"/>
</dbReference>
<keyword evidence="7" id="KW-1185">Reference proteome</keyword>
<organism evidence="6 7">
    <name type="scientific">Lophium mytilinum</name>
    <dbReference type="NCBI Taxonomy" id="390894"/>
    <lineage>
        <taxon>Eukaryota</taxon>
        <taxon>Fungi</taxon>
        <taxon>Dikarya</taxon>
        <taxon>Ascomycota</taxon>
        <taxon>Pezizomycotina</taxon>
        <taxon>Dothideomycetes</taxon>
        <taxon>Pleosporomycetidae</taxon>
        <taxon>Mytilinidiales</taxon>
        <taxon>Mytilinidiaceae</taxon>
        <taxon>Lophium</taxon>
    </lineage>
</organism>
<keyword evidence="5" id="KW-0949">S-adenosyl-L-methionine</keyword>
<protein>
    <recommendedName>
        <fullName evidence="2">carnosine N-methyltransferase</fullName>
        <ecNumber evidence="2">2.1.1.22</ecNumber>
    </recommendedName>
</protein>
<evidence type="ECO:0000313" key="7">
    <source>
        <dbReference type="Proteomes" id="UP000799750"/>
    </source>
</evidence>
<comment type="similarity">
    <text evidence="1">Belongs to the carnosine N-methyltransferase family.</text>
</comment>
<dbReference type="InterPro" id="IPR012901">
    <property type="entry name" value="CARME"/>
</dbReference>